<dbReference type="Pfam" id="PF26635">
    <property type="entry name" value="DUF8208"/>
    <property type="match status" value="1"/>
</dbReference>
<dbReference type="InterPro" id="IPR058521">
    <property type="entry name" value="DUF8208"/>
</dbReference>
<dbReference type="Proteomes" id="UP000681027">
    <property type="component" value="Unassembled WGS sequence"/>
</dbReference>
<evidence type="ECO:0000313" key="4">
    <source>
        <dbReference type="Proteomes" id="UP000681027"/>
    </source>
</evidence>
<evidence type="ECO:0000259" key="2">
    <source>
        <dbReference type="Pfam" id="PF26635"/>
    </source>
</evidence>
<name>A0ABS5NRF5_9BACI</name>
<evidence type="ECO:0000256" key="1">
    <source>
        <dbReference type="SAM" id="Phobius"/>
    </source>
</evidence>
<dbReference type="InterPro" id="IPR058066">
    <property type="entry name" value="pXO2-14_N"/>
</dbReference>
<feature type="transmembrane region" description="Helical" evidence="1">
    <location>
        <begin position="268"/>
        <end position="287"/>
    </location>
</feature>
<organism evidence="3 4">
    <name type="scientific">Cytobacillus citreus</name>
    <dbReference type="NCBI Taxonomy" id="2833586"/>
    <lineage>
        <taxon>Bacteria</taxon>
        <taxon>Bacillati</taxon>
        <taxon>Bacillota</taxon>
        <taxon>Bacilli</taxon>
        <taxon>Bacillales</taxon>
        <taxon>Bacillaceae</taxon>
        <taxon>Cytobacillus</taxon>
    </lineage>
</organism>
<gene>
    <name evidence="3" type="ORF">KHA94_09395</name>
</gene>
<keyword evidence="1" id="KW-1133">Transmembrane helix</keyword>
<accession>A0ABS5NRF5</accession>
<dbReference type="EMBL" id="JAGYPM010000002">
    <property type="protein sequence ID" value="MBS4190407.1"/>
    <property type="molecule type" value="Genomic_DNA"/>
</dbReference>
<keyword evidence="4" id="KW-1185">Reference proteome</keyword>
<feature type="transmembrane region" description="Helical" evidence="1">
    <location>
        <begin position="29"/>
        <end position="48"/>
    </location>
</feature>
<keyword evidence="1" id="KW-0812">Transmembrane</keyword>
<dbReference type="RefSeq" id="WP_213101861.1">
    <property type="nucleotide sequence ID" value="NZ_JAGYPM010000002.1"/>
</dbReference>
<dbReference type="NCBIfam" id="NF045890">
    <property type="entry name" value="conj_pls20_p028"/>
    <property type="match status" value="1"/>
</dbReference>
<protein>
    <recommendedName>
        <fullName evidence="2">DUF8208 domain-containing protein</fullName>
    </recommendedName>
</protein>
<proteinExistence type="predicted"/>
<feature type="transmembrane region" description="Helical" evidence="1">
    <location>
        <begin position="77"/>
        <end position="95"/>
    </location>
</feature>
<feature type="transmembrane region" description="Helical" evidence="1">
    <location>
        <begin position="242"/>
        <end position="262"/>
    </location>
</feature>
<comment type="caution">
    <text evidence="3">The sequence shown here is derived from an EMBL/GenBank/DDBJ whole genome shotgun (WGS) entry which is preliminary data.</text>
</comment>
<feature type="domain" description="DUF8208" evidence="2">
    <location>
        <begin position="22"/>
        <end position="300"/>
    </location>
</feature>
<reference evidence="3 4" key="1">
    <citation type="submission" date="2021-05" db="EMBL/GenBank/DDBJ databases">
        <title>Novel Bacillus species.</title>
        <authorList>
            <person name="Liu G."/>
        </authorList>
    </citation>
    <scope>NUCLEOTIDE SEQUENCE [LARGE SCALE GENOMIC DNA]</scope>
    <source>
        <strain evidence="3 4">FJAT-49705</strain>
    </source>
</reference>
<keyword evidence="1" id="KW-0472">Membrane</keyword>
<sequence length="300" mass="34455">MILISNEEIALKLEEFQDYLSVSNIFTDIIRWIAWVLVQGLAWIVDMLENLTDDILLIKSFFNNPEIVAFFDSIRPFLYILLAFSLLYTGYLLIFNKKFDREGFAINIFIARIIVLLLNSRMDKANEFTDTAIDAVKVDALYPNDESTLSGSIQRNVNDLTEIDKNNWSTTDLTVPNSTPPSKIANINVREKYGIDTEGISSEGQEISKYMLPLNNIGEYRAEKLDQSGLEWNNEYYFRYSINWFTIFVTLGIIAFMLFSIALKLAKLFFELTFNYILALIVAPADVHDGQKTKKILQAI</sequence>
<evidence type="ECO:0000313" key="3">
    <source>
        <dbReference type="EMBL" id="MBS4190407.1"/>
    </source>
</evidence>